<dbReference type="EMBL" id="CP015220">
    <property type="protein sequence ID" value="AMY24086.1"/>
    <property type="molecule type" value="Genomic_DNA"/>
</dbReference>
<dbReference type="CDD" id="cd00761">
    <property type="entry name" value="Glyco_tranf_GTA_type"/>
    <property type="match status" value="1"/>
</dbReference>
<evidence type="ECO:0000313" key="2">
    <source>
        <dbReference type="EMBL" id="AMY24086.1"/>
    </source>
</evidence>
<dbReference type="OrthoDB" id="9802632at2"/>
<protein>
    <submittedName>
        <fullName evidence="2">Putative glycosyltransferase EpsH</fullName>
        <ecNumber evidence="2">2.4.-.-</ecNumber>
    </submittedName>
</protein>
<dbReference type="GO" id="GO:0016757">
    <property type="term" value="F:glycosyltransferase activity"/>
    <property type="evidence" value="ECO:0007669"/>
    <property type="project" value="UniProtKB-KW"/>
</dbReference>
<dbReference type="EC" id="2.4.-.-" evidence="2"/>
<accession>A0A143QMR4</accession>
<dbReference type="Pfam" id="PF00535">
    <property type="entry name" value="Glycos_transf_2"/>
    <property type="match status" value="1"/>
</dbReference>
<dbReference type="InterPro" id="IPR001173">
    <property type="entry name" value="Glyco_trans_2-like"/>
</dbReference>
<proteinExistence type="predicted"/>
<organism evidence="2 3">
    <name type="scientific">Rhodococcoides fascians</name>
    <name type="common">Rhodococcus fascians</name>
    <dbReference type="NCBI Taxonomy" id="1828"/>
    <lineage>
        <taxon>Bacteria</taxon>
        <taxon>Bacillati</taxon>
        <taxon>Actinomycetota</taxon>
        <taxon>Actinomycetes</taxon>
        <taxon>Mycobacteriales</taxon>
        <taxon>Nocardiaceae</taxon>
        <taxon>Rhodococcoides</taxon>
    </lineage>
</organism>
<evidence type="ECO:0000313" key="3">
    <source>
        <dbReference type="Proteomes" id="UP000076038"/>
    </source>
</evidence>
<gene>
    <name evidence="2" type="primary">epsH</name>
    <name evidence="2" type="ORF">A3Q41_02793</name>
</gene>
<reference evidence="3" key="2">
    <citation type="submission" date="2016-04" db="EMBL/GenBank/DDBJ databases">
        <title>Complete Genome and Plasmid Sequences for Rhodococcus fascians D188 and Draft Sequences for Rhodococcus spp. Isolates PBTS 1 and PBTS 2.</title>
        <authorList>
            <person name="Stamer R."/>
            <person name="Vereecke D."/>
            <person name="Zhang Y."/>
            <person name="Schilkey F."/>
            <person name="Devitt N."/>
            <person name="Randall J."/>
        </authorList>
    </citation>
    <scope>NUCLEOTIDE SEQUENCE [LARGE SCALE GENOMIC DNA]</scope>
    <source>
        <strain evidence="3">PBTS2</strain>
    </source>
</reference>
<dbReference type="InterPro" id="IPR050834">
    <property type="entry name" value="Glycosyltransf_2"/>
</dbReference>
<keyword evidence="2" id="KW-0808">Transferase</keyword>
<name>A0A143QMR4_RHOFA</name>
<feature type="domain" description="Glycosyltransferase 2-like" evidence="1">
    <location>
        <begin position="5"/>
        <end position="137"/>
    </location>
</feature>
<dbReference type="Proteomes" id="UP000076038">
    <property type="component" value="Chromosome"/>
</dbReference>
<dbReference type="RefSeq" id="WP_141214811.1">
    <property type="nucleotide sequence ID" value="NZ_CP015220.1"/>
</dbReference>
<dbReference type="Gene3D" id="3.90.550.10">
    <property type="entry name" value="Spore Coat Polysaccharide Biosynthesis Protein SpsA, Chain A"/>
    <property type="match status" value="1"/>
</dbReference>
<dbReference type="KEGG" id="rhs:A3Q41_02793"/>
<keyword evidence="2" id="KW-0328">Glycosyltransferase</keyword>
<dbReference type="PANTHER" id="PTHR43685:SF2">
    <property type="entry name" value="GLYCOSYLTRANSFERASE 2-LIKE DOMAIN-CONTAINING PROTEIN"/>
    <property type="match status" value="1"/>
</dbReference>
<dbReference type="SUPFAM" id="SSF53448">
    <property type="entry name" value="Nucleotide-diphospho-sugar transferases"/>
    <property type="match status" value="1"/>
</dbReference>
<dbReference type="InterPro" id="IPR029044">
    <property type="entry name" value="Nucleotide-diphossugar_trans"/>
</dbReference>
<dbReference type="AlphaFoldDB" id="A0A143QMR4"/>
<dbReference type="PATRIC" id="fig|1653479.3.peg.2823"/>
<keyword evidence="3" id="KW-1185">Reference proteome</keyword>
<reference evidence="2 3" key="1">
    <citation type="journal article" date="2016" name="Genome Announc.">
        <title>Complete Genome and Plasmid Sequences for Rhodococcus fascians D188 and Draft Sequences for Rhodococcus Isolates PBTS 1 and PBTS 2.</title>
        <authorList>
            <person name="Stamler R.A."/>
            <person name="Vereecke D."/>
            <person name="Zhang Y."/>
            <person name="Schilkey F."/>
            <person name="Devitt N."/>
            <person name="Randall J.J."/>
        </authorList>
    </citation>
    <scope>NUCLEOTIDE SEQUENCE [LARGE SCALE GENOMIC DNA]</scope>
    <source>
        <strain evidence="2 3">PBTS2</strain>
    </source>
</reference>
<evidence type="ECO:0000259" key="1">
    <source>
        <dbReference type="Pfam" id="PF00535"/>
    </source>
</evidence>
<dbReference type="PANTHER" id="PTHR43685">
    <property type="entry name" value="GLYCOSYLTRANSFERASE"/>
    <property type="match status" value="1"/>
</dbReference>
<sequence length="280" mass="30963">MNTLSVVIPVLDEVDHIGECLNLLLDQGNYIDRIVVVDNGSTDGTLDLVETLCEVNDKVQLVHEPNRGVVHARNTGFDLVQSSIIGRIDADTRVRPGWARSIIEFFGEHSTVAAAGGRTYLYESPWARPLAWQHARAEQRDPSVRSALAVSGNNFAIRASAWHQVRDVVSDKTCVHEDIDLCLSLVGQKLPLALNGRMKAAVSGRRSATSPVKYVNYAIAGYRSYKEHGLASAKLARIVAMDWLLHTLRWPISRMFSAVPSRALPVDDRALSDERMREAA</sequence>